<evidence type="ECO:0000256" key="1">
    <source>
        <dbReference type="ARBA" id="ARBA00022679"/>
    </source>
</evidence>
<organism evidence="5 6">
    <name type="scientific">Dokdonella soli</name>
    <dbReference type="NCBI Taxonomy" id="529810"/>
    <lineage>
        <taxon>Bacteria</taxon>
        <taxon>Pseudomonadati</taxon>
        <taxon>Pseudomonadota</taxon>
        <taxon>Gammaproteobacteria</taxon>
        <taxon>Lysobacterales</taxon>
        <taxon>Rhodanobacteraceae</taxon>
        <taxon>Dokdonella</taxon>
    </lineage>
</organism>
<keyword evidence="2" id="KW-0012">Acyltransferase</keyword>
<keyword evidence="1" id="KW-0808">Transferase</keyword>
<evidence type="ECO:0000259" key="4">
    <source>
        <dbReference type="PROSITE" id="PS51186"/>
    </source>
</evidence>
<accession>A0ABN1IYZ5</accession>
<dbReference type="PANTHER" id="PTHR43877:SF1">
    <property type="entry name" value="ACETYLTRANSFERASE"/>
    <property type="match status" value="1"/>
</dbReference>
<dbReference type="PANTHER" id="PTHR43877">
    <property type="entry name" value="AMINOALKYLPHOSPHONATE N-ACETYLTRANSFERASE-RELATED-RELATED"/>
    <property type="match status" value="1"/>
</dbReference>
<feature type="compositionally biased region" description="Basic residues" evidence="3">
    <location>
        <begin position="14"/>
        <end position="27"/>
    </location>
</feature>
<dbReference type="Pfam" id="PF00583">
    <property type="entry name" value="Acetyltransf_1"/>
    <property type="match status" value="1"/>
</dbReference>
<feature type="region of interest" description="Disordered" evidence="3">
    <location>
        <begin position="1"/>
        <end position="36"/>
    </location>
</feature>
<evidence type="ECO:0000313" key="5">
    <source>
        <dbReference type="EMBL" id="GAA0724269.1"/>
    </source>
</evidence>
<evidence type="ECO:0000256" key="2">
    <source>
        <dbReference type="ARBA" id="ARBA00023315"/>
    </source>
</evidence>
<dbReference type="Proteomes" id="UP001501523">
    <property type="component" value="Unassembled WGS sequence"/>
</dbReference>
<dbReference type="InterPro" id="IPR050832">
    <property type="entry name" value="Bact_Acetyltransf"/>
</dbReference>
<comment type="caution">
    <text evidence="5">The sequence shown here is derived from an EMBL/GenBank/DDBJ whole genome shotgun (WGS) entry which is preliminary data.</text>
</comment>
<reference evidence="5 6" key="1">
    <citation type="journal article" date="2019" name="Int. J. Syst. Evol. Microbiol.">
        <title>The Global Catalogue of Microorganisms (GCM) 10K type strain sequencing project: providing services to taxonomists for standard genome sequencing and annotation.</title>
        <authorList>
            <consortium name="The Broad Institute Genomics Platform"/>
            <consortium name="The Broad Institute Genome Sequencing Center for Infectious Disease"/>
            <person name="Wu L."/>
            <person name="Ma J."/>
        </authorList>
    </citation>
    <scope>NUCLEOTIDE SEQUENCE [LARGE SCALE GENOMIC DNA]</scope>
    <source>
        <strain evidence="5 6">JCM 15421</strain>
    </source>
</reference>
<feature type="domain" description="N-acetyltransferase" evidence="4">
    <location>
        <begin position="44"/>
        <end position="201"/>
    </location>
</feature>
<dbReference type="CDD" id="cd04301">
    <property type="entry name" value="NAT_SF"/>
    <property type="match status" value="1"/>
</dbReference>
<dbReference type="SUPFAM" id="SSF55729">
    <property type="entry name" value="Acyl-CoA N-acyltransferases (Nat)"/>
    <property type="match status" value="1"/>
</dbReference>
<dbReference type="PROSITE" id="PS51186">
    <property type="entry name" value="GNAT"/>
    <property type="match status" value="1"/>
</dbReference>
<sequence length="205" mass="22908">MQGMNGMSDDRSRTRPPRRERRARTAPRSRAGGEAFTTADGRTLFLRPIRPDDVEALRRGFARLTPEQVRQRVFHRMTELTPDVAELLANVDPDKGAAYVATDAEGEIRGEARLYVDTNVEGAEFALVVDPELTGQGVGRTLVRRLIDESRRRGLSELWGFVLAGNGLMLDFASRLGAKREAVPEEPDLVRVHFDLRDPRIGADD</sequence>
<evidence type="ECO:0000313" key="6">
    <source>
        <dbReference type="Proteomes" id="UP001501523"/>
    </source>
</evidence>
<evidence type="ECO:0000256" key="3">
    <source>
        <dbReference type="SAM" id="MobiDB-lite"/>
    </source>
</evidence>
<dbReference type="InterPro" id="IPR000182">
    <property type="entry name" value="GNAT_dom"/>
</dbReference>
<gene>
    <name evidence="5" type="ORF">GCM10009105_36910</name>
</gene>
<keyword evidence="6" id="KW-1185">Reference proteome</keyword>
<dbReference type="EMBL" id="BAAAEU010000028">
    <property type="protein sequence ID" value="GAA0724269.1"/>
    <property type="molecule type" value="Genomic_DNA"/>
</dbReference>
<dbReference type="Gene3D" id="3.40.630.30">
    <property type="match status" value="1"/>
</dbReference>
<dbReference type="InterPro" id="IPR016181">
    <property type="entry name" value="Acyl_CoA_acyltransferase"/>
</dbReference>
<name>A0ABN1IYZ5_9GAMM</name>
<proteinExistence type="predicted"/>
<protein>
    <submittedName>
        <fullName evidence="5">GNAT family N-acetyltransferase</fullName>
    </submittedName>
</protein>